<evidence type="ECO:0000313" key="2">
    <source>
        <dbReference type="EMBL" id="GGD02044.1"/>
    </source>
</evidence>
<dbReference type="Proteomes" id="UP000630615">
    <property type="component" value="Unassembled WGS sequence"/>
</dbReference>
<reference evidence="3" key="1">
    <citation type="journal article" date="2019" name="Int. J. Syst. Evol. Microbiol.">
        <title>The Global Catalogue of Microorganisms (GCM) 10K type strain sequencing project: providing services to taxonomists for standard genome sequencing and annotation.</title>
        <authorList>
            <consortium name="The Broad Institute Genomics Platform"/>
            <consortium name="The Broad Institute Genome Sequencing Center for Infectious Disease"/>
            <person name="Wu L."/>
            <person name="Ma J."/>
        </authorList>
    </citation>
    <scope>NUCLEOTIDE SEQUENCE [LARGE SCALE GENOMIC DNA]</scope>
    <source>
        <strain evidence="3">CGMCC 1.15942</strain>
    </source>
</reference>
<comment type="caution">
    <text evidence="2">The sequence shown here is derived from an EMBL/GenBank/DDBJ whole genome shotgun (WGS) entry which is preliminary data.</text>
</comment>
<name>A0ABQ1PRB8_9ENTE</name>
<proteinExistence type="predicted"/>
<dbReference type="RefSeq" id="WP_088271853.1">
    <property type="nucleotide sequence ID" value="NZ_BMKI01000012.1"/>
</dbReference>
<feature type="domain" description="DUF7736" evidence="1">
    <location>
        <begin position="5"/>
        <end position="61"/>
    </location>
</feature>
<keyword evidence="3" id="KW-1185">Reference proteome</keyword>
<organism evidence="2 3">
    <name type="scientific">Enterococcus wangshanyuanii</name>
    <dbReference type="NCBI Taxonomy" id="2005703"/>
    <lineage>
        <taxon>Bacteria</taxon>
        <taxon>Bacillati</taxon>
        <taxon>Bacillota</taxon>
        <taxon>Bacilli</taxon>
        <taxon>Lactobacillales</taxon>
        <taxon>Enterococcaceae</taxon>
        <taxon>Enterococcus</taxon>
    </lineage>
</organism>
<protein>
    <recommendedName>
        <fullName evidence="1">DUF7736 domain-containing protein</fullName>
    </recommendedName>
</protein>
<sequence>MTDQEKVIFSAYTGIYIYENICAIHEYIESKVNRTLFSHELIDPIIQKEIREKVSSDYNKIDVTERERVARSIYE</sequence>
<dbReference type="Pfam" id="PF24875">
    <property type="entry name" value="DUF7736"/>
    <property type="match status" value="1"/>
</dbReference>
<dbReference type="EMBL" id="BMKI01000012">
    <property type="protein sequence ID" value="GGD02044.1"/>
    <property type="molecule type" value="Genomic_DNA"/>
</dbReference>
<gene>
    <name evidence="2" type="ORF">GCM10011573_34420</name>
</gene>
<evidence type="ECO:0000313" key="3">
    <source>
        <dbReference type="Proteomes" id="UP000630615"/>
    </source>
</evidence>
<accession>A0ABQ1PRB8</accession>
<evidence type="ECO:0000259" key="1">
    <source>
        <dbReference type="Pfam" id="PF24875"/>
    </source>
</evidence>
<dbReference type="InterPro" id="IPR056638">
    <property type="entry name" value="DUF7736"/>
</dbReference>